<feature type="domain" description="C-type lectin" evidence="3">
    <location>
        <begin position="256"/>
        <end position="370"/>
    </location>
</feature>
<dbReference type="PANTHER" id="PTHR45784">
    <property type="entry name" value="C-TYPE LECTIN DOMAIN FAMILY 20 MEMBER A-RELATED"/>
    <property type="match status" value="1"/>
</dbReference>
<organism evidence="4 5">
    <name type="scientific">Carassius auratus</name>
    <name type="common">Goldfish</name>
    <dbReference type="NCBI Taxonomy" id="7957"/>
    <lineage>
        <taxon>Eukaryota</taxon>
        <taxon>Metazoa</taxon>
        <taxon>Chordata</taxon>
        <taxon>Craniata</taxon>
        <taxon>Vertebrata</taxon>
        <taxon>Euteleostomi</taxon>
        <taxon>Actinopterygii</taxon>
        <taxon>Neopterygii</taxon>
        <taxon>Teleostei</taxon>
        <taxon>Ostariophysi</taxon>
        <taxon>Cypriniformes</taxon>
        <taxon>Cyprinidae</taxon>
        <taxon>Cyprininae</taxon>
        <taxon>Carassius</taxon>
    </lineage>
</organism>
<dbReference type="Pfam" id="PF00059">
    <property type="entry name" value="Lectin_C"/>
    <property type="match status" value="3"/>
</dbReference>
<dbReference type="GeneID" id="113054235"/>
<keyword evidence="2" id="KW-0732">Signal</keyword>
<dbReference type="AlphaFoldDB" id="A0A6P6KVY2"/>
<evidence type="ECO:0000256" key="1">
    <source>
        <dbReference type="ARBA" id="ARBA00023157"/>
    </source>
</evidence>
<gene>
    <name evidence="5" type="primary">LOC113054235</name>
</gene>
<dbReference type="SMART" id="SM00034">
    <property type="entry name" value="CLECT"/>
    <property type="match status" value="3"/>
</dbReference>
<dbReference type="InterPro" id="IPR018378">
    <property type="entry name" value="C-type_lectin_CS"/>
</dbReference>
<dbReference type="InterPro" id="IPR016187">
    <property type="entry name" value="CTDL_fold"/>
</dbReference>
<dbReference type="Gene3D" id="3.10.100.10">
    <property type="entry name" value="Mannose-Binding Protein A, subunit A"/>
    <property type="match status" value="3"/>
</dbReference>
<feature type="domain" description="C-type lectin" evidence="3">
    <location>
        <begin position="24"/>
        <end position="138"/>
    </location>
</feature>
<sequence>MDLDTVFVSLLLTAVFSSSAPRQYEFVQMKMNCTDAQRYCRENYTDLASIDNSADVTELLKRVNESADYAVWIGLMETLRSEWRWSLGDPVLYTAHDSLYRNWASNQTTNGVNYCAYMSRDGLWSNDSCNSQRFFVCYSDSSKGFILVQQLLNWRNAQSFCRANHTDLSSVRNSSENQQIQQLMNTSGVTAVWIGLFRDSWEWSDKSNSSFRYWAYTEPHGNEGATVLVMSGGRRGQWEDWPCYSKFTFVCHEDQFILIKQNLSWSEAMVYCRQNYVDLVSVPSPQIEQRVMSAARRASTAAVWMGLHHYCSMNMWLWLRGEVVCYQNWAAGNGTGPQDCSEQRVGAIRSSGDQRWVSLPATLRLNFICTNSEP</sequence>
<dbReference type="PANTHER" id="PTHR45784:SF3">
    <property type="entry name" value="C-TYPE LECTIN DOMAIN FAMILY 4 MEMBER K-LIKE-RELATED"/>
    <property type="match status" value="1"/>
</dbReference>
<dbReference type="PROSITE" id="PS50041">
    <property type="entry name" value="C_TYPE_LECTIN_2"/>
    <property type="match status" value="3"/>
</dbReference>
<dbReference type="OrthoDB" id="441660at2759"/>
<dbReference type="SUPFAM" id="SSF56436">
    <property type="entry name" value="C-type lectin-like"/>
    <property type="match status" value="3"/>
</dbReference>
<feature type="chain" id="PRO_5028228730" evidence="2">
    <location>
        <begin position="20"/>
        <end position="374"/>
    </location>
</feature>
<evidence type="ECO:0000256" key="2">
    <source>
        <dbReference type="SAM" id="SignalP"/>
    </source>
</evidence>
<proteinExistence type="predicted"/>
<dbReference type="PROSITE" id="PS00615">
    <property type="entry name" value="C_TYPE_LECTIN_1"/>
    <property type="match status" value="1"/>
</dbReference>
<dbReference type="InterPro" id="IPR001304">
    <property type="entry name" value="C-type_lectin-like"/>
</dbReference>
<accession>A0A6P6KVY2</accession>
<evidence type="ECO:0000313" key="5">
    <source>
        <dbReference type="RefSeq" id="XP_026075422.1"/>
    </source>
</evidence>
<protein>
    <submittedName>
        <fullName evidence="5">C-type mannose receptor 2-like</fullName>
    </submittedName>
</protein>
<evidence type="ECO:0000313" key="4">
    <source>
        <dbReference type="Proteomes" id="UP000515129"/>
    </source>
</evidence>
<keyword evidence="1" id="KW-1015">Disulfide bond</keyword>
<name>A0A6P6KVY2_CARAU</name>
<keyword evidence="4" id="KW-1185">Reference proteome</keyword>
<evidence type="ECO:0000259" key="3">
    <source>
        <dbReference type="PROSITE" id="PS50041"/>
    </source>
</evidence>
<dbReference type="InterPro" id="IPR016186">
    <property type="entry name" value="C-type_lectin-like/link_sf"/>
</dbReference>
<dbReference type="Proteomes" id="UP000515129">
    <property type="component" value="Chromosome 3"/>
</dbReference>
<feature type="domain" description="C-type lectin" evidence="3">
    <location>
        <begin position="137"/>
        <end position="252"/>
    </location>
</feature>
<dbReference type="CDD" id="cd00037">
    <property type="entry name" value="CLECT"/>
    <property type="match status" value="1"/>
</dbReference>
<feature type="signal peptide" evidence="2">
    <location>
        <begin position="1"/>
        <end position="19"/>
    </location>
</feature>
<dbReference type="RefSeq" id="XP_026075422.1">
    <property type="nucleotide sequence ID" value="XM_026219637.1"/>
</dbReference>
<dbReference type="KEGG" id="caua:113054235"/>
<reference evidence="5" key="1">
    <citation type="submission" date="2025-08" db="UniProtKB">
        <authorList>
            <consortium name="RefSeq"/>
        </authorList>
    </citation>
    <scope>IDENTIFICATION</scope>
    <source>
        <strain evidence="5">Wakin</strain>
        <tissue evidence="5">Muscle</tissue>
    </source>
</reference>